<dbReference type="FunFam" id="1.10.10.10:FF:000163">
    <property type="entry name" value="MarR family transcriptional regulator"/>
    <property type="match status" value="1"/>
</dbReference>
<evidence type="ECO:0000256" key="1">
    <source>
        <dbReference type="ARBA" id="ARBA00004496"/>
    </source>
</evidence>
<keyword evidence="8" id="KW-1185">Reference proteome</keyword>
<feature type="domain" description="HTH marR-type" evidence="6">
    <location>
        <begin position="4"/>
        <end position="134"/>
    </location>
</feature>
<dbReference type="SUPFAM" id="SSF46785">
    <property type="entry name" value="Winged helix' DNA-binding domain"/>
    <property type="match status" value="1"/>
</dbReference>
<evidence type="ECO:0000256" key="5">
    <source>
        <dbReference type="ARBA" id="ARBA00023163"/>
    </source>
</evidence>
<evidence type="ECO:0000259" key="6">
    <source>
        <dbReference type="PROSITE" id="PS50995"/>
    </source>
</evidence>
<organism evidence="7 8">
    <name type="scientific">Modestobacter roseus</name>
    <dbReference type="NCBI Taxonomy" id="1181884"/>
    <lineage>
        <taxon>Bacteria</taxon>
        <taxon>Bacillati</taxon>
        <taxon>Actinomycetota</taxon>
        <taxon>Actinomycetes</taxon>
        <taxon>Geodermatophilales</taxon>
        <taxon>Geodermatophilaceae</taxon>
        <taxon>Modestobacter</taxon>
    </lineage>
</organism>
<keyword evidence="4" id="KW-0238">DNA-binding</keyword>
<reference evidence="7 8" key="1">
    <citation type="submission" date="2019-07" db="EMBL/GenBank/DDBJ databases">
        <title>R&amp;d 2014.</title>
        <authorList>
            <person name="Klenk H.-P."/>
        </authorList>
    </citation>
    <scope>NUCLEOTIDE SEQUENCE [LARGE SCALE GENOMIC DNA]</scope>
    <source>
        <strain evidence="7 8">DSM 45764</strain>
    </source>
</reference>
<dbReference type="Gene3D" id="1.10.10.10">
    <property type="entry name" value="Winged helix-like DNA-binding domain superfamily/Winged helix DNA-binding domain"/>
    <property type="match status" value="1"/>
</dbReference>
<keyword evidence="2" id="KW-0963">Cytoplasm</keyword>
<dbReference type="InterPro" id="IPR036388">
    <property type="entry name" value="WH-like_DNA-bd_sf"/>
</dbReference>
<dbReference type="PROSITE" id="PS50995">
    <property type="entry name" value="HTH_MARR_2"/>
    <property type="match status" value="1"/>
</dbReference>
<dbReference type="InterPro" id="IPR055166">
    <property type="entry name" value="Transc_reg_Sar_Rot_HTH"/>
</dbReference>
<dbReference type="CDD" id="cd00090">
    <property type="entry name" value="HTH_ARSR"/>
    <property type="match status" value="1"/>
</dbReference>
<dbReference type="AlphaFoldDB" id="A0A562IM37"/>
<dbReference type="PANTHER" id="PTHR33164">
    <property type="entry name" value="TRANSCRIPTIONAL REGULATOR, MARR FAMILY"/>
    <property type="match status" value="1"/>
</dbReference>
<protein>
    <submittedName>
        <fullName evidence="7">Transcriptional regulator, MarR family</fullName>
    </submittedName>
</protein>
<name>A0A562IM37_9ACTN</name>
<dbReference type="GO" id="GO:0006950">
    <property type="term" value="P:response to stress"/>
    <property type="evidence" value="ECO:0007669"/>
    <property type="project" value="TreeGrafter"/>
</dbReference>
<dbReference type="PANTHER" id="PTHR33164:SF5">
    <property type="entry name" value="ORGANIC HYDROPEROXIDE RESISTANCE TRANSCRIPTIONAL REGULATOR"/>
    <property type="match status" value="1"/>
</dbReference>
<evidence type="ECO:0000256" key="4">
    <source>
        <dbReference type="ARBA" id="ARBA00023125"/>
    </source>
</evidence>
<dbReference type="InterPro" id="IPR011991">
    <property type="entry name" value="ArsR-like_HTH"/>
</dbReference>
<dbReference type="Pfam" id="PF22381">
    <property type="entry name" value="Staph_reg_Sar_Rot"/>
    <property type="match status" value="1"/>
</dbReference>
<evidence type="ECO:0000256" key="3">
    <source>
        <dbReference type="ARBA" id="ARBA00023015"/>
    </source>
</evidence>
<comment type="subcellular location">
    <subcellularLocation>
        <location evidence="1">Cytoplasm</location>
    </subcellularLocation>
</comment>
<dbReference type="GO" id="GO:0003677">
    <property type="term" value="F:DNA binding"/>
    <property type="evidence" value="ECO:0007669"/>
    <property type="project" value="UniProtKB-KW"/>
</dbReference>
<evidence type="ECO:0000313" key="8">
    <source>
        <dbReference type="Proteomes" id="UP000321490"/>
    </source>
</evidence>
<proteinExistence type="predicted"/>
<dbReference type="GO" id="GO:0003700">
    <property type="term" value="F:DNA-binding transcription factor activity"/>
    <property type="evidence" value="ECO:0007669"/>
    <property type="project" value="InterPro"/>
</dbReference>
<sequence length="140" mass="15553">MALDDQLCFALYAASRAVTARYRPMLDQLGLTYPQLLVLMVLWEADGLPVHSIAERLQLDTGTMSPLLKRLSAAGLVVRERSTADERQVIVRLTDVGSALRRPAEDVSAVMIGALQLDQQEFDRMKGQLERLSRNVATVD</sequence>
<keyword evidence="5" id="KW-0804">Transcription</keyword>
<dbReference type="InterPro" id="IPR000835">
    <property type="entry name" value="HTH_MarR-typ"/>
</dbReference>
<dbReference type="GO" id="GO:0005737">
    <property type="term" value="C:cytoplasm"/>
    <property type="evidence" value="ECO:0007669"/>
    <property type="project" value="UniProtKB-SubCell"/>
</dbReference>
<gene>
    <name evidence="7" type="ORF">JD78_00469</name>
</gene>
<dbReference type="EMBL" id="VLKF01000001">
    <property type="protein sequence ID" value="TWH71968.1"/>
    <property type="molecule type" value="Genomic_DNA"/>
</dbReference>
<comment type="caution">
    <text evidence="7">The sequence shown here is derived from an EMBL/GenBank/DDBJ whole genome shotgun (WGS) entry which is preliminary data.</text>
</comment>
<dbReference type="InterPro" id="IPR039422">
    <property type="entry name" value="MarR/SlyA-like"/>
</dbReference>
<dbReference type="SMART" id="SM00347">
    <property type="entry name" value="HTH_MARR"/>
    <property type="match status" value="1"/>
</dbReference>
<accession>A0A562IM37</accession>
<dbReference type="InterPro" id="IPR036390">
    <property type="entry name" value="WH_DNA-bd_sf"/>
</dbReference>
<dbReference type="Proteomes" id="UP000321490">
    <property type="component" value="Unassembled WGS sequence"/>
</dbReference>
<evidence type="ECO:0000256" key="2">
    <source>
        <dbReference type="ARBA" id="ARBA00022490"/>
    </source>
</evidence>
<keyword evidence="3" id="KW-0805">Transcription regulation</keyword>
<evidence type="ECO:0000313" key="7">
    <source>
        <dbReference type="EMBL" id="TWH71968.1"/>
    </source>
</evidence>